<proteinExistence type="predicted"/>
<gene>
    <name evidence="1" type="ORF">L6452_19827</name>
</gene>
<evidence type="ECO:0000313" key="2">
    <source>
        <dbReference type="Proteomes" id="UP001055879"/>
    </source>
</evidence>
<evidence type="ECO:0000313" key="1">
    <source>
        <dbReference type="EMBL" id="KAI3718942.1"/>
    </source>
</evidence>
<sequence length="70" mass="8409">MVKSEVFLLLVLDVKERVKGILITSDFWCTISRLSAILMYQFVDYFERKVATCDDEKARKKKWKKPQRHE</sequence>
<comment type="caution">
    <text evidence="1">The sequence shown here is derived from an EMBL/GenBank/DDBJ whole genome shotgun (WGS) entry which is preliminary data.</text>
</comment>
<dbReference type="Proteomes" id="UP001055879">
    <property type="component" value="Linkage Group LG06"/>
</dbReference>
<organism evidence="1 2">
    <name type="scientific">Arctium lappa</name>
    <name type="common">Greater burdock</name>
    <name type="synonym">Lappa major</name>
    <dbReference type="NCBI Taxonomy" id="4217"/>
    <lineage>
        <taxon>Eukaryota</taxon>
        <taxon>Viridiplantae</taxon>
        <taxon>Streptophyta</taxon>
        <taxon>Embryophyta</taxon>
        <taxon>Tracheophyta</taxon>
        <taxon>Spermatophyta</taxon>
        <taxon>Magnoliopsida</taxon>
        <taxon>eudicotyledons</taxon>
        <taxon>Gunneridae</taxon>
        <taxon>Pentapetalae</taxon>
        <taxon>asterids</taxon>
        <taxon>campanulids</taxon>
        <taxon>Asterales</taxon>
        <taxon>Asteraceae</taxon>
        <taxon>Carduoideae</taxon>
        <taxon>Cardueae</taxon>
        <taxon>Arctiinae</taxon>
        <taxon>Arctium</taxon>
    </lineage>
</organism>
<name>A0ACB9B8X4_ARCLA</name>
<protein>
    <submittedName>
        <fullName evidence="1">Uncharacterized protein</fullName>
    </submittedName>
</protein>
<reference evidence="2" key="1">
    <citation type="journal article" date="2022" name="Mol. Ecol. Resour.">
        <title>The genomes of chicory, endive, great burdock and yacon provide insights into Asteraceae palaeo-polyploidization history and plant inulin production.</title>
        <authorList>
            <person name="Fan W."/>
            <person name="Wang S."/>
            <person name="Wang H."/>
            <person name="Wang A."/>
            <person name="Jiang F."/>
            <person name="Liu H."/>
            <person name="Zhao H."/>
            <person name="Xu D."/>
            <person name="Zhang Y."/>
        </authorList>
    </citation>
    <scope>NUCLEOTIDE SEQUENCE [LARGE SCALE GENOMIC DNA]</scope>
    <source>
        <strain evidence="2">cv. Niubang</strain>
    </source>
</reference>
<accession>A0ACB9B8X4</accession>
<dbReference type="EMBL" id="CM042052">
    <property type="protein sequence ID" value="KAI3718942.1"/>
    <property type="molecule type" value="Genomic_DNA"/>
</dbReference>
<keyword evidence="2" id="KW-1185">Reference proteome</keyword>
<reference evidence="1 2" key="2">
    <citation type="journal article" date="2022" name="Mol. Ecol. Resour.">
        <title>The genomes of chicory, endive, great burdock and yacon provide insights into Asteraceae paleo-polyploidization history and plant inulin production.</title>
        <authorList>
            <person name="Fan W."/>
            <person name="Wang S."/>
            <person name="Wang H."/>
            <person name="Wang A."/>
            <person name="Jiang F."/>
            <person name="Liu H."/>
            <person name="Zhao H."/>
            <person name="Xu D."/>
            <person name="Zhang Y."/>
        </authorList>
    </citation>
    <scope>NUCLEOTIDE SEQUENCE [LARGE SCALE GENOMIC DNA]</scope>
    <source>
        <strain evidence="2">cv. Niubang</strain>
    </source>
</reference>